<proteinExistence type="predicted"/>
<accession>A0AC35GSP9</accession>
<sequence>MHPHLAHTINNISIILLLSCAYLTLCIILVKNRGPHSHIGRLQNQTFLQASIICGLNATAAVIYVIMQFFPTPIWLIIIGQITWQASHGAAVFIYLFLNHSLRDAALLMLRPEKFFSIKTKRNLKNNNNRKPTLSIIPTKHINESQILNSIPQLTEETISI</sequence>
<evidence type="ECO:0000313" key="1">
    <source>
        <dbReference type="Proteomes" id="UP000887580"/>
    </source>
</evidence>
<organism evidence="1 2">
    <name type="scientific">Panagrolaimus sp. PS1159</name>
    <dbReference type="NCBI Taxonomy" id="55785"/>
    <lineage>
        <taxon>Eukaryota</taxon>
        <taxon>Metazoa</taxon>
        <taxon>Ecdysozoa</taxon>
        <taxon>Nematoda</taxon>
        <taxon>Chromadorea</taxon>
        <taxon>Rhabditida</taxon>
        <taxon>Tylenchina</taxon>
        <taxon>Panagrolaimomorpha</taxon>
        <taxon>Panagrolaimoidea</taxon>
        <taxon>Panagrolaimidae</taxon>
        <taxon>Panagrolaimus</taxon>
    </lineage>
</organism>
<dbReference type="Proteomes" id="UP000887580">
    <property type="component" value="Unplaced"/>
</dbReference>
<evidence type="ECO:0000313" key="2">
    <source>
        <dbReference type="WBParaSite" id="PS1159_v2.g8312.t1"/>
    </source>
</evidence>
<dbReference type="WBParaSite" id="PS1159_v2.g8312.t1">
    <property type="protein sequence ID" value="PS1159_v2.g8312.t1"/>
    <property type="gene ID" value="PS1159_v2.g8312"/>
</dbReference>
<name>A0AC35GSP9_9BILA</name>
<reference evidence="2" key="1">
    <citation type="submission" date="2022-11" db="UniProtKB">
        <authorList>
            <consortium name="WormBaseParasite"/>
        </authorList>
    </citation>
    <scope>IDENTIFICATION</scope>
</reference>
<protein>
    <submittedName>
        <fullName evidence="2">7TM GPCR serpentine receptor class x (Srx) domain-containing protein</fullName>
    </submittedName>
</protein>